<organism evidence="2 3">
    <name type="scientific">Knufia fluminis</name>
    <dbReference type="NCBI Taxonomy" id="191047"/>
    <lineage>
        <taxon>Eukaryota</taxon>
        <taxon>Fungi</taxon>
        <taxon>Dikarya</taxon>
        <taxon>Ascomycota</taxon>
        <taxon>Pezizomycotina</taxon>
        <taxon>Eurotiomycetes</taxon>
        <taxon>Chaetothyriomycetidae</taxon>
        <taxon>Chaetothyriales</taxon>
        <taxon>Trichomeriaceae</taxon>
        <taxon>Knufia</taxon>
    </lineage>
</organism>
<feature type="region of interest" description="Disordered" evidence="1">
    <location>
        <begin position="38"/>
        <end position="108"/>
    </location>
</feature>
<comment type="caution">
    <text evidence="2">The sequence shown here is derived from an EMBL/GenBank/DDBJ whole genome shotgun (WGS) entry which is preliminary data.</text>
</comment>
<sequence>MPVPAQRKWPSPYRSRFTELFDAEPLTVDSADYARFFGADENMHPPPASTSERSGERAELTSKTRKKVFDADSQAIERNMHEDMSVGAHQPSSTLSTTAEASRPPGRF</sequence>
<dbReference type="AlphaFoldDB" id="A0AAN8EL16"/>
<keyword evidence="3" id="KW-1185">Reference proteome</keyword>
<feature type="compositionally biased region" description="Basic and acidic residues" evidence="1">
    <location>
        <begin position="53"/>
        <end position="70"/>
    </location>
</feature>
<feature type="compositionally biased region" description="Polar residues" evidence="1">
    <location>
        <begin position="90"/>
        <end position="100"/>
    </location>
</feature>
<evidence type="ECO:0000313" key="2">
    <source>
        <dbReference type="EMBL" id="KAK5951945.1"/>
    </source>
</evidence>
<gene>
    <name evidence="2" type="ORF">OHC33_006831</name>
</gene>
<evidence type="ECO:0000256" key="1">
    <source>
        <dbReference type="SAM" id="MobiDB-lite"/>
    </source>
</evidence>
<accession>A0AAN8EL16</accession>
<proteinExistence type="predicted"/>
<name>A0AAN8EL16_9EURO</name>
<evidence type="ECO:0000313" key="3">
    <source>
        <dbReference type="Proteomes" id="UP001316803"/>
    </source>
</evidence>
<reference evidence="2 3" key="1">
    <citation type="submission" date="2022-12" db="EMBL/GenBank/DDBJ databases">
        <title>Genomic features and morphological characterization of a novel Knufia sp. strain isolated from spacecraft assembly facility.</title>
        <authorList>
            <person name="Teixeira M."/>
            <person name="Chander A.M."/>
            <person name="Stajich J.E."/>
            <person name="Venkateswaran K."/>
        </authorList>
    </citation>
    <scope>NUCLEOTIDE SEQUENCE [LARGE SCALE GENOMIC DNA]</scope>
    <source>
        <strain evidence="2 3">FJI-L2-BK-P2</strain>
    </source>
</reference>
<dbReference type="EMBL" id="JAKLMC020000017">
    <property type="protein sequence ID" value="KAK5951945.1"/>
    <property type="molecule type" value="Genomic_DNA"/>
</dbReference>
<dbReference type="Proteomes" id="UP001316803">
    <property type="component" value="Unassembled WGS sequence"/>
</dbReference>
<protein>
    <submittedName>
        <fullName evidence="2">Uncharacterized protein</fullName>
    </submittedName>
</protein>